<name>A0A0A9Y0M1_LYGHE</name>
<dbReference type="PANTHER" id="PTHR16206">
    <property type="entry name" value="DEP DOMAIN-CONTAINING"/>
    <property type="match status" value="1"/>
</dbReference>
<dbReference type="Pfam" id="PF00610">
    <property type="entry name" value="DEP"/>
    <property type="match status" value="1"/>
</dbReference>
<dbReference type="EMBL" id="GBHO01018418">
    <property type="protein sequence ID" value="JAG25186.1"/>
    <property type="molecule type" value="Transcribed_RNA"/>
</dbReference>
<evidence type="ECO:0000313" key="2">
    <source>
        <dbReference type="EMBL" id="JAG25186.1"/>
    </source>
</evidence>
<feature type="domain" description="DEP" evidence="1">
    <location>
        <begin position="22"/>
        <end position="109"/>
    </location>
</feature>
<dbReference type="GO" id="GO:0035556">
    <property type="term" value="P:intracellular signal transduction"/>
    <property type="evidence" value="ECO:0007669"/>
    <property type="project" value="InterPro"/>
</dbReference>
<dbReference type="SUPFAM" id="SSF46785">
    <property type="entry name" value="Winged helix' DNA-binding domain"/>
    <property type="match status" value="1"/>
</dbReference>
<reference evidence="2" key="1">
    <citation type="journal article" date="2014" name="PLoS ONE">
        <title>Transcriptome-Based Identification of ABC Transporters in the Western Tarnished Plant Bug Lygus hesperus.</title>
        <authorList>
            <person name="Hull J.J."/>
            <person name="Chaney K."/>
            <person name="Geib S.M."/>
            <person name="Fabrick J.A."/>
            <person name="Brent C.S."/>
            <person name="Walsh D."/>
            <person name="Lavine L.C."/>
        </authorList>
    </citation>
    <scope>NUCLEOTIDE SEQUENCE</scope>
</reference>
<dbReference type="InterPro" id="IPR036390">
    <property type="entry name" value="WH_DNA-bd_sf"/>
</dbReference>
<evidence type="ECO:0000259" key="1">
    <source>
        <dbReference type="PROSITE" id="PS50186"/>
    </source>
</evidence>
<dbReference type="InterPro" id="IPR008936">
    <property type="entry name" value="Rho_GTPase_activation_prot"/>
</dbReference>
<sequence length="734" mass="84141">MSCSDFGPYRATALWNEAVTSFRDGIQLSEHRHRFHKHKNSFTGSEAVKFLHKCLQSNGMFNPNVTREQTRELLNQFLNADLIRRAKDCSLSSEGRFRDSSKHIYEFTEKLIAFKGHLPLTCINKRLRNLNSTICANNDEHDQSGRSVNNDSEWKHQILNKIKEILNPLDVSALIPSDLIEAKWVVTNASPDWVKLKWNTELPHWILSAIHNLINCAANPDVKNTYPDFEIELFKIISDYFATLGTSLICPFLFDLIINVYLYFDSLHSLIDKSSLKITASQENLLDCISSPRRKSKVLNSKIDMTNSCLETAFTSDDPVMRIVPQRSYDIVHLKRNLSFSAKSCYSLNNCKEFEAPVASLRFKPEVKERKPLRTIKRFENENPINYQDSTRSLYEGIDNAAFSFFSPGSGPKGLKKEVCTKTSFPHHRFKTSPQFGRYMKSKSSDDLDNIHVYVNHGLNSSLDDSLHCDTTLDYKYAMESVNRLLKVSQSKRSLSSEDTTGSFYTASTSSNPDIFEANSYENINIEELNSLCAASRKEWKKPILKTCLSVFQLILMLIPPNNRAQLKLLMRILHLIPQSSKLSFPQVVSQLQNVILKQQNTDDAMIQNDNQILSIIQFMASNYEDIFSELPPHVIRDIENEMSTVKSKSTVMLQENAFCEQISGQKFEEQKVVSSRSALDELLGQILANKSLSQKERKKHLKVFKEYYPEIYYTHTESKTKSSKKVAVKNFRV</sequence>
<protein>
    <submittedName>
        <fullName evidence="2">DEP domain-containing protein 1A</fullName>
    </submittedName>
</protein>
<dbReference type="PANTHER" id="PTHR16206:SF4">
    <property type="entry name" value="PROTEIN LET-99"/>
    <property type="match status" value="1"/>
</dbReference>
<organism evidence="2">
    <name type="scientific">Lygus hesperus</name>
    <name type="common">Western plant bug</name>
    <dbReference type="NCBI Taxonomy" id="30085"/>
    <lineage>
        <taxon>Eukaryota</taxon>
        <taxon>Metazoa</taxon>
        <taxon>Ecdysozoa</taxon>
        <taxon>Arthropoda</taxon>
        <taxon>Hexapoda</taxon>
        <taxon>Insecta</taxon>
        <taxon>Pterygota</taxon>
        <taxon>Neoptera</taxon>
        <taxon>Paraneoptera</taxon>
        <taxon>Hemiptera</taxon>
        <taxon>Heteroptera</taxon>
        <taxon>Panheteroptera</taxon>
        <taxon>Cimicomorpha</taxon>
        <taxon>Miridae</taxon>
        <taxon>Mirini</taxon>
        <taxon>Lygus</taxon>
    </lineage>
</organism>
<dbReference type="Gene3D" id="1.10.555.10">
    <property type="entry name" value="Rho GTPase activation protein"/>
    <property type="match status" value="1"/>
</dbReference>
<dbReference type="PROSITE" id="PS50186">
    <property type="entry name" value="DEP"/>
    <property type="match status" value="1"/>
</dbReference>
<dbReference type="AlphaFoldDB" id="A0A0A9Y0M1"/>
<dbReference type="SMART" id="SM00049">
    <property type="entry name" value="DEP"/>
    <property type="match status" value="1"/>
</dbReference>
<reference evidence="2" key="2">
    <citation type="submission" date="2014-07" db="EMBL/GenBank/DDBJ databases">
        <authorList>
            <person name="Hull J."/>
        </authorList>
    </citation>
    <scope>NUCLEOTIDE SEQUENCE</scope>
</reference>
<gene>
    <name evidence="2" type="primary">DEPDC1</name>
    <name evidence="2" type="ORF">CM83_51043</name>
</gene>
<dbReference type="InterPro" id="IPR000591">
    <property type="entry name" value="DEP_dom"/>
</dbReference>
<dbReference type="Gene3D" id="1.10.10.10">
    <property type="entry name" value="Winged helix-like DNA-binding domain superfamily/Winged helix DNA-binding domain"/>
    <property type="match status" value="1"/>
</dbReference>
<accession>A0A0A9Y0M1</accession>
<proteinExistence type="predicted"/>
<dbReference type="InterPro" id="IPR036388">
    <property type="entry name" value="WH-like_DNA-bd_sf"/>
</dbReference>
<dbReference type="SUPFAM" id="SSF48350">
    <property type="entry name" value="GTPase activation domain, GAP"/>
    <property type="match status" value="1"/>
</dbReference>